<accession>A0A0S2I1M2</accession>
<dbReference type="Gene3D" id="3.40.710.10">
    <property type="entry name" value="DD-peptidase/beta-lactamase superfamily"/>
    <property type="match status" value="1"/>
</dbReference>
<dbReference type="InterPro" id="IPR050491">
    <property type="entry name" value="AmpC-like"/>
</dbReference>
<name>A0A0S2I1M2_9BACT</name>
<feature type="signal peptide" evidence="1">
    <location>
        <begin position="1"/>
        <end position="18"/>
    </location>
</feature>
<dbReference type="EMBL" id="CP013118">
    <property type="protein sequence ID" value="ALO16178.1"/>
    <property type="molecule type" value="Genomic_DNA"/>
</dbReference>
<feature type="domain" description="Beta-lactamase-related" evidence="2">
    <location>
        <begin position="34"/>
        <end position="326"/>
    </location>
</feature>
<evidence type="ECO:0000313" key="4">
    <source>
        <dbReference type="Proteomes" id="UP000064893"/>
    </source>
</evidence>
<evidence type="ECO:0000313" key="3">
    <source>
        <dbReference type="EMBL" id="ALO16178.1"/>
    </source>
</evidence>
<organism evidence="3 4">
    <name type="scientific">Salinivirga cyanobacteriivorans</name>
    <dbReference type="NCBI Taxonomy" id="1307839"/>
    <lineage>
        <taxon>Bacteria</taxon>
        <taxon>Pseudomonadati</taxon>
        <taxon>Bacteroidota</taxon>
        <taxon>Bacteroidia</taxon>
        <taxon>Bacteroidales</taxon>
        <taxon>Salinivirgaceae</taxon>
        <taxon>Salinivirga</taxon>
    </lineage>
</organism>
<dbReference type="AlphaFoldDB" id="A0A0S2I1M2"/>
<keyword evidence="1" id="KW-0732">Signal</keyword>
<dbReference type="InterPro" id="IPR012338">
    <property type="entry name" value="Beta-lactam/transpept-like"/>
</dbReference>
<dbReference type="KEGG" id="blq:L21SP5_02555"/>
<protein>
    <submittedName>
        <fullName evidence="3">D-alanyl-D-alanine carboxypeptidase</fullName>
        <ecNumber evidence="3">3.4.16.4</ecNumber>
    </submittedName>
</protein>
<sequence precursor="true">MKKILLFAGLLTSFFTYAQDFNRNKMDSLFALIEQHNRGMGSISIFQSGEEVYQNSIGYASVADEIEAVKNTKYRIGSITKMFTATVIMQLIEEDQLSLNTTLDQFFPEVKNADKITIKHLLKHQSGIFNFTNAPDYATYMEKPISKETMVKKISEFDSNFEPGSKSAYSNSNYVLLTFIAEQIDQSTYGEIIEKRITSRCNLENTSVGSKIQPENNEALSYNKSADWESATETHMSVPVGAGAIVSTPEDLNRFLRCLFKGQLVANKSLEKMMNIENGLGIGMFQVPFYNKKAFGHTGGIDGFQANSFYFPDEKTAISYTSNAVDMPVNDIMIGVLSIYFDRPYKLPTFEPNVEISEKTLKNYEGVYASTDLPIKLTITKREGSLIAQGTGQPAFPLTAVSNTKFKYDQAQLKIEFIPGENKMVLEQMGKRYELEKE</sequence>
<dbReference type="InterPro" id="IPR001466">
    <property type="entry name" value="Beta-lactam-related"/>
</dbReference>
<dbReference type="PANTHER" id="PTHR46825:SF9">
    <property type="entry name" value="BETA-LACTAMASE-RELATED DOMAIN-CONTAINING PROTEIN"/>
    <property type="match status" value="1"/>
</dbReference>
<keyword evidence="4" id="KW-1185">Reference proteome</keyword>
<dbReference type="PANTHER" id="PTHR46825">
    <property type="entry name" value="D-ALANYL-D-ALANINE-CARBOXYPEPTIDASE/ENDOPEPTIDASE AMPH"/>
    <property type="match status" value="1"/>
</dbReference>
<evidence type="ECO:0000259" key="2">
    <source>
        <dbReference type="Pfam" id="PF00144"/>
    </source>
</evidence>
<proteinExistence type="predicted"/>
<dbReference type="RefSeq" id="WP_057953572.1">
    <property type="nucleotide sequence ID" value="NZ_CP013118.1"/>
</dbReference>
<dbReference type="STRING" id="1307839.L21SP5_02555"/>
<keyword evidence="3" id="KW-0645">Protease</keyword>
<gene>
    <name evidence="3" type="ORF">L21SP5_02555</name>
</gene>
<dbReference type="GO" id="GO:0009002">
    <property type="term" value="F:serine-type D-Ala-D-Ala carboxypeptidase activity"/>
    <property type="evidence" value="ECO:0007669"/>
    <property type="project" value="UniProtKB-EC"/>
</dbReference>
<reference evidence="3 4" key="1">
    <citation type="submission" date="2015-11" db="EMBL/GenBank/DDBJ databases">
        <title>Description and complete genome sequence of a novel strain predominating in hypersaline microbial mats and representing a new family of the Bacteriodetes phylum.</title>
        <authorList>
            <person name="Spring S."/>
            <person name="Bunk B."/>
            <person name="Sproer C."/>
            <person name="Klenk H.-P."/>
        </authorList>
    </citation>
    <scope>NUCLEOTIDE SEQUENCE [LARGE SCALE GENOMIC DNA]</scope>
    <source>
        <strain evidence="3 4">L21-Spi-D4</strain>
    </source>
</reference>
<dbReference type="OrthoDB" id="9793489at2"/>
<evidence type="ECO:0000256" key="1">
    <source>
        <dbReference type="SAM" id="SignalP"/>
    </source>
</evidence>
<feature type="chain" id="PRO_5006599371" evidence="1">
    <location>
        <begin position="19"/>
        <end position="438"/>
    </location>
</feature>
<dbReference type="EC" id="3.4.16.4" evidence="3"/>
<dbReference type="Proteomes" id="UP000064893">
    <property type="component" value="Chromosome"/>
</dbReference>
<dbReference type="Pfam" id="PF00144">
    <property type="entry name" value="Beta-lactamase"/>
    <property type="match status" value="1"/>
</dbReference>
<keyword evidence="3" id="KW-0378">Hydrolase</keyword>
<keyword evidence="3" id="KW-0121">Carboxypeptidase</keyword>
<dbReference type="SUPFAM" id="SSF56601">
    <property type="entry name" value="beta-lactamase/transpeptidase-like"/>
    <property type="match status" value="1"/>
</dbReference>